<feature type="signal peptide" evidence="2">
    <location>
        <begin position="1"/>
        <end position="26"/>
    </location>
</feature>
<dbReference type="Proteomes" id="UP000501891">
    <property type="component" value="Chromosome"/>
</dbReference>
<accession>A0A858R697</accession>
<feature type="compositionally biased region" description="Low complexity" evidence="1">
    <location>
        <begin position="26"/>
        <end position="38"/>
    </location>
</feature>
<dbReference type="EMBL" id="CP051775">
    <property type="protein sequence ID" value="QJE72960.1"/>
    <property type="molecule type" value="Genomic_DNA"/>
</dbReference>
<dbReference type="Pfam" id="PF09923">
    <property type="entry name" value="DUF2155"/>
    <property type="match status" value="1"/>
</dbReference>
<evidence type="ECO:0000313" key="3">
    <source>
        <dbReference type="EMBL" id="QJE72960.1"/>
    </source>
</evidence>
<name>A0A858R697_9PROT</name>
<dbReference type="InterPro" id="IPR019225">
    <property type="entry name" value="DUF2155"/>
</dbReference>
<feature type="chain" id="PRO_5033037629" evidence="2">
    <location>
        <begin position="27"/>
        <end position="162"/>
    </location>
</feature>
<reference evidence="3" key="1">
    <citation type="submission" date="2020-04" db="EMBL/GenBank/DDBJ databases">
        <title>A desert anoxygenic phototrophic bacterium fixes CO2 using RubisCO under aerobic conditions.</title>
        <authorList>
            <person name="Tang K."/>
        </authorList>
    </citation>
    <scope>NUCLEOTIDE SEQUENCE [LARGE SCALE GENOMIC DNA]</scope>
    <source>
        <strain evidence="3">MIMtkB3</strain>
    </source>
</reference>
<dbReference type="KEGG" id="acru:HHL28_07555"/>
<evidence type="ECO:0000313" key="4">
    <source>
        <dbReference type="Proteomes" id="UP000501891"/>
    </source>
</evidence>
<gene>
    <name evidence="3" type="ORF">HHL28_07555</name>
</gene>
<organism evidence="3 4">
    <name type="scientific">Aerophototrophica crusticola</name>
    <dbReference type="NCBI Taxonomy" id="1709002"/>
    <lineage>
        <taxon>Bacteria</taxon>
        <taxon>Pseudomonadati</taxon>
        <taxon>Pseudomonadota</taxon>
        <taxon>Alphaproteobacteria</taxon>
        <taxon>Rhodospirillales</taxon>
        <taxon>Rhodospirillaceae</taxon>
        <taxon>Aerophototrophica</taxon>
    </lineage>
</organism>
<protein>
    <submittedName>
        <fullName evidence="3">DUF2155 domain-containing protein</fullName>
    </submittedName>
</protein>
<feature type="region of interest" description="Disordered" evidence="1">
    <location>
        <begin position="26"/>
        <end position="52"/>
    </location>
</feature>
<evidence type="ECO:0000256" key="2">
    <source>
        <dbReference type="SAM" id="SignalP"/>
    </source>
</evidence>
<proteinExistence type="predicted"/>
<dbReference type="AlphaFoldDB" id="A0A858R697"/>
<evidence type="ECO:0000256" key="1">
    <source>
        <dbReference type="SAM" id="MobiDB-lite"/>
    </source>
</evidence>
<keyword evidence="4" id="KW-1185">Reference proteome</keyword>
<sequence>MAVGRCGTRAGVAALVSALLAHPAQAQTTPAAPPASTAVDRPAPPPPPARSFEDMPVVVLQGLDKVTARTNTFTAKVGEAATFGKLTILVKACKKAPPIEPPESAAFLQVQEQKPDEGVVPVFDGWMFASSPALSAMEHPVYDVWVKDCRNPDTKASSGTSN</sequence>
<keyword evidence="2" id="KW-0732">Signal</keyword>